<evidence type="ECO:0000256" key="7">
    <source>
        <dbReference type="ARBA" id="ARBA00023002"/>
    </source>
</evidence>
<dbReference type="SUPFAM" id="SSF52096">
    <property type="entry name" value="ClpP/crotonase"/>
    <property type="match status" value="1"/>
</dbReference>
<keyword evidence="10" id="KW-0456">Lyase</keyword>
<comment type="caution">
    <text evidence="15">The sequence shown here is derived from an EMBL/GenBank/DDBJ whole genome shotgun (WGS) entry which is preliminary data.</text>
</comment>
<dbReference type="Pfam" id="PF00725">
    <property type="entry name" value="3HCDH"/>
    <property type="match status" value="1"/>
</dbReference>
<dbReference type="InterPro" id="IPR006176">
    <property type="entry name" value="3-OHacyl-CoA_DH_NAD-bd"/>
</dbReference>
<dbReference type="RefSeq" id="WP_236089708.1">
    <property type="nucleotide sequence ID" value="NZ_JAKGSG010000035.1"/>
</dbReference>
<keyword evidence="8" id="KW-0520">NAD</keyword>
<accession>A0AA41QEZ5</accession>
<dbReference type="Gene3D" id="1.10.1040.50">
    <property type="match status" value="1"/>
</dbReference>
<comment type="pathway">
    <text evidence="2">Lipid metabolism; butanoate metabolism.</text>
</comment>
<dbReference type="Pfam" id="PF00378">
    <property type="entry name" value="ECH_1"/>
    <property type="match status" value="1"/>
</dbReference>
<dbReference type="GO" id="GO:0016509">
    <property type="term" value="F:long-chain (3S)-3-hydroxyacyl-CoA dehydrogenase (NAD+) activity"/>
    <property type="evidence" value="ECO:0007669"/>
    <property type="project" value="TreeGrafter"/>
</dbReference>
<keyword evidence="6" id="KW-0442">Lipid degradation</keyword>
<comment type="pathway">
    <text evidence="1">Lipid metabolism; fatty acid beta-oxidation.</text>
</comment>
<keyword evidence="11" id="KW-0511">Multifunctional enzyme</keyword>
<evidence type="ECO:0000313" key="15">
    <source>
        <dbReference type="EMBL" id="MCF4121913.1"/>
    </source>
</evidence>
<dbReference type="EMBL" id="JAKGSG010000035">
    <property type="protein sequence ID" value="MCF4121913.1"/>
    <property type="molecule type" value="Genomic_DNA"/>
</dbReference>
<evidence type="ECO:0000256" key="2">
    <source>
        <dbReference type="ARBA" id="ARBA00005086"/>
    </source>
</evidence>
<gene>
    <name evidence="15" type="ORF">L1785_13095</name>
</gene>
<sequence length="709" mass="74514">MTENTTAARAERVTHALVRDVTLPGAAGTLALITLDNGLDHTKPNTLGPQGMAEITAALERVRERAAAGEIAAVAVTGKPYFLAAGADLLGVAQVTDREQALELGLSGHRAYSILGDLSATTGVPTFAFVNGLALGGGLEIALNCDYRTVASDAAALGLPETGLGLVPGWGGAYLVPRLVGVEKAMEVILARPAQQKPYKPAEALEIGLVDALLEASDFLEQSIVWAAKVVTGEVQVPRRELDPAPVWDAVVAGTRRLLDATVHGSRPAPYRALDLIAAARTATREEAFAAEDEALADLIMSDEMRASVYAFGLVSGGKKPAGAPDSKLARPVTRVGIVGAGLMAAQIALLFAQRLQVPVVMRDLDQERVDKGLGFVREQVEKLVARGRMSAGTAARIVGSVHGTTEIGDLASCDFVIEAVTEVMGLKKKVFAELEGIISPETILATNTSALSITEMAADLEHPERVVGIHFFNPVAQMPLVEVIHAEKTADEALATAFAVTKKLRKTAVLVKDRPGFVVNRLLVLVMGKVVEAIENGTPVEVADEALYPLGFPMPTFELFDLVGPAVGLHVLTSLREDLGDRFPRSAGLEKIVAEGTRVVLDAPARGLHKPVDPAIQEAFGPARAGRPGVLDGPGVLDSVLTALTVEVGHMLEEGVVAGPPQIDLCMILGAGWGFHTGGITPYLDRTGYSEKVLGRRLLPDGVANVPS</sequence>
<dbReference type="Gene3D" id="3.90.226.10">
    <property type="entry name" value="2-enoyl-CoA Hydratase, Chain A, domain 1"/>
    <property type="match status" value="1"/>
</dbReference>
<evidence type="ECO:0000256" key="4">
    <source>
        <dbReference type="ARBA" id="ARBA00009463"/>
    </source>
</evidence>
<evidence type="ECO:0000256" key="8">
    <source>
        <dbReference type="ARBA" id="ARBA00023027"/>
    </source>
</evidence>
<dbReference type="InterPro" id="IPR001753">
    <property type="entry name" value="Enoyl-CoA_hydra/iso"/>
</dbReference>
<dbReference type="InterPro" id="IPR036291">
    <property type="entry name" value="NAD(P)-bd_dom_sf"/>
</dbReference>
<dbReference type="PANTHER" id="PTHR43612:SF3">
    <property type="entry name" value="TRIFUNCTIONAL ENZYME SUBUNIT ALPHA, MITOCHONDRIAL"/>
    <property type="match status" value="1"/>
</dbReference>
<comment type="catalytic activity">
    <reaction evidence="12">
        <text>a (3S)-3-hydroxyacyl-CoA + NAD(+) = a 3-oxoacyl-CoA + NADH + H(+)</text>
        <dbReference type="Rhea" id="RHEA:22432"/>
        <dbReference type="ChEBI" id="CHEBI:15378"/>
        <dbReference type="ChEBI" id="CHEBI:57318"/>
        <dbReference type="ChEBI" id="CHEBI:57540"/>
        <dbReference type="ChEBI" id="CHEBI:57945"/>
        <dbReference type="ChEBI" id="CHEBI:90726"/>
        <dbReference type="EC" id="1.1.1.35"/>
    </reaction>
</comment>
<dbReference type="SUPFAM" id="SSF51735">
    <property type="entry name" value="NAD(P)-binding Rossmann-fold domains"/>
    <property type="match status" value="1"/>
</dbReference>
<evidence type="ECO:0000256" key="10">
    <source>
        <dbReference type="ARBA" id="ARBA00023239"/>
    </source>
</evidence>
<comment type="similarity">
    <text evidence="4">Belongs to the 3-hydroxyacyl-CoA dehydrogenase family.</text>
</comment>
<evidence type="ECO:0000259" key="13">
    <source>
        <dbReference type="Pfam" id="PF00725"/>
    </source>
</evidence>
<evidence type="ECO:0000259" key="14">
    <source>
        <dbReference type="Pfam" id="PF02737"/>
    </source>
</evidence>
<dbReference type="InterPro" id="IPR008927">
    <property type="entry name" value="6-PGluconate_DH-like_C_sf"/>
</dbReference>
<evidence type="ECO:0000313" key="16">
    <source>
        <dbReference type="Proteomes" id="UP001165405"/>
    </source>
</evidence>
<evidence type="ECO:0000256" key="6">
    <source>
        <dbReference type="ARBA" id="ARBA00022963"/>
    </source>
</evidence>
<dbReference type="Proteomes" id="UP001165405">
    <property type="component" value="Unassembled WGS sequence"/>
</dbReference>
<feature type="domain" description="3-hydroxyacyl-CoA dehydrogenase NAD binding" evidence="14">
    <location>
        <begin position="336"/>
        <end position="514"/>
    </location>
</feature>
<evidence type="ECO:0000256" key="12">
    <source>
        <dbReference type="ARBA" id="ARBA00049556"/>
    </source>
</evidence>
<evidence type="ECO:0000256" key="3">
    <source>
        <dbReference type="ARBA" id="ARBA00007005"/>
    </source>
</evidence>
<dbReference type="InterPro" id="IPR050136">
    <property type="entry name" value="FA_oxidation_alpha_subunit"/>
</dbReference>
<keyword evidence="16" id="KW-1185">Reference proteome</keyword>
<organism evidence="15 16">
    <name type="scientific">Antribacter soli</name>
    <dbReference type="NCBI Taxonomy" id="2910976"/>
    <lineage>
        <taxon>Bacteria</taxon>
        <taxon>Bacillati</taxon>
        <taxon>Actinomycetota</taxon>
        <taxon>Actinomycetes</taxon>
        <taxon>Micrococcales</taxon>
        <taxon>Promicromonosporaceae</taxon>
        <taxon>Antribacter</taxon>
    </lineage>
</organism>
<dbReference type="InterPro" id="IPR006108">
    <property type="entry name" value="3HC_DH_C"/>
</dbReference>
<dbReference type="PANTHER" id="PTHR43612">
    <property type="entry name" value="TRIFUNCTIONAL ENZYME SUBUNIT ALPHA"/>
    <property type="match status" value="1"/>
</dbReference>
<dbReference type="CDD" id="cd06558">
    <property type="entry name" value="crotonase-like"/>
    <property type="match status" value="1"/>
</dbReference>
<proteinExistence type="inferred from homology"/>
<name>A0AA41QEZ5_9MICO</name>
<dbReference type="Pfam" id="PF02737">
    <property type="entry name" value="3HCDH_N"/>
    <property type="match status" value="1"/>
</dbReference>
<evidence type="ECO:0000256" key="1">
    <source>
        <dbReference type="ARBA" id="ARBA00005005"/>
    </source>
</evidence>
<keyword evidence="7" id="KW-0560">Oxidoreductase</keyword>
<evidence type="ECO:0000256" key="9">
    <source>
        <dbReference type="ARBA" id="ARBA00023098"/>
    </source>
</evidence>
<dbReference type="GO" id="GO:0004300">
    <property type="term" value="F:enoyl-CoA hydratase activity"/>
    <property type="evidence" value="ECO:0007669"/>
    <property type="project" value="TreeGrafter"/>
</dbReference>
<dbReference type="AlphaFoldDB" id="A0AA41QEZ5"/>
<dbReference type="Gene3D" id="3.40.50.720">
    <property type="entry name" value="NAD(P)-binding Rossmann-like Domain"/>
    <property type="match status" value="1"/>
</dbReference>
<evidence type="ECO:0000256" key="11">
    <source>
        <dbReference type="ARBA" id="ARBA00023268"/>
    </source>
</evidence>
<comment type="similarity">
    <text evidence="3">In the central section; belongs to the 3-hydroxyacyl-CoA dehydrogenase family.</text>
</comment>
<dbReference type="InterPro" id="IPR029045">
    <property type="entry name" value="ClpP/crotonase-like_dom_sf"/>
</dbReference>
<dbReference type="FunFam" id="3.40.50.720:FF:000009">
    <property type="entry name" value="Fatty oxidation complex, alpha subunit"/>
    <property type="match status" value="1"/>
</dbReference>
<dbReference type="GO" id="GO:0070403">
    <property type="term" value="F:NAD+ binding"/>
    <property type="evidence" value="ECO:0007669"/>
    <property type="project" value="InterPro"/>
</dbReference>
<evidence type="ECO:0000256" key="5">
    <source>
        <dbReference type="ARBA" id="ARBA00022832"/>
    </source>
</evidence>
<protein>
    <submittedName>
        <fullName evidence="15">3-hydroxyacyl-CoA dehydrogenase NAD-binding domain-containing protein</fullName>
    </submittedName>
</protein>
<dbReference type="GO" id="GO:0006635">
    <property type="term" value="P:fatty acid beta-oxidation"/>
    <property type="evidence" value="ECO:0007669"/>
    <property type="project" value="UniProtKB-ARBA"/>
</dbReference>
<keyword evidence="5" id="KW-0276">Fatty acid metabolism</keyword>
<reference evidence="15" key="1">
    <citation type="submission" date="2022-01" db="EMBL/GenBank/DDBJ databases">
        <title>Antribacter sp. nov., isolated from Guizhou of China.</title>
        <authorList>
            <person name="Chengliang C."/>
            <person name="Ya Z."/>
        </authorList>
    </citation>
    <scope>NUCLEOTIDE SEQUENCE</scope>
    <source>
        <strain evidence="15">KLBMP 9083</strain>
    </source>
</reference>
<keyword evidence="9" id="KW-0443">Lipid metabolism</keyword>
<feature type="domain" description="3-hydroxyacyl-CoA dehydrogenase C-terminal" evidence="13">
    <location>
        <begin position="517"/>
        <end position="597"/>
    </location>
</feature>
<dbReference type="SUPFAM" id="SSF48179">
    <property type="entry name" value="6-phosphogluconate dehydrogenase C-terminal domain-like"/>
    <property type="match status" value="2"/>
</dbReference>